<keyword evidence="2" id="KW-1133">Transmembrane helix</keyword>
<comment type="caution">
    <text evidence="3">The sequence shown here is derived from an EMBL/GenBank/DDBJ whole genome shotgun (WGS) entry which is preliminary data.</text>
</comment>
<feature type="region of interest" description="Disordered" evidence="1">
    <location>
        <begin position="1"/>
        <end position="38"/>
    </location>
</feature>
<dbReference type="EMBL" id="JAMYWD010000012">
    <property type="protein sequence ID" value="KAJ4951116.1"/>
    <property type="molecule type" value="Genomic_DNA"/>
</dbReference>
<proteinExistence type="predicted"/>
<gene>
    <name evidence="3" type="ORF">NE237_027948</name>
</gene>
<feature type="compositionally biased region" description="Pro residues" evidence="1">
    <location>
        <begin position="14"/>
        <end position="26"/>
    </location>
</feature>
<protein>
    <submittedName>
        <fullName evidence="3">Uncharacterized protein</fullName>
    </submittedName>
</protein>
<dbReference type="Proteomes" id="UP001141806">
    <property type="component" value="Unassembled WGS sequence"/>
</dbReference>
<dbReference type="AlphaFoldDB" id="A0A9Q0GQ94"/>
<sequence>MDPKEKSPISSSPPSSPSSIPPPPPLESGLPVTQPVVWPSSSSPLMDFEDLPSARASSSLGVESKRGPFGESSILAGLSSTFSSASPSGEIGGFSTVKLSATMETESKGVFSGGGPTNLIAVYASWMHTKKTYSGIIVIVFFWIMQFLLTARY</sequence>
<organism evidence="3 4">
    <name type="scientific">Protea cynaroides</name>
    <dbReference type="NCBI Taxonomy" id="273540"/>
    <lineage>
        <taxon>Eukaryota</taxon>
        <taxon>Viridiplantae</taxon>
        <taxon>Streptophyta</taxon>
        <taxon>Embryophyta</taxon>
        <taxon>Tracheophyta</taxon>
        <taxon>Spermatophyta</taxon>
        <taxon>Magnoliopsida</taxon>
        <taxon>Proteales</taxon>
        <taxon>Proteaceae</taxon>
        <taxon>Protea</taxon>
    </lineage>
</organism>
<evidence type="ECO:0000256" key="1">
    <source>
        <dbReference type="SAM" id="MobiDB-lite"/>
    </source>
</evidence>
<name>A0A9Q0GQ94_9MAGN</name>
<evidence type="ECO:0000313" key="4">
    <source>
        <dbReference type="Proteomes" id="UP001141806"/>
    </source>
</evidence>
<keyword evidence="4" id="KW-1185">Reference proteome</keyword>
<feature type="transmembrane region" description="Helical" evidence="2">
    <location>
        <begin position="133"/>
        <end position="151"/>
    </location>
</feature>
<evidence type="ECO:0000313" key="3">
    <source>
        <dbReference type="EMBL" id="KAJ4951116.1"/>
    </source>
</evidence>
<accession>A0A9Q0GQ94</accession>
<keyword evidence="2" id="KW-0472">Membrane</keyword>
<keyword evidence="2" id="KW-0812">Transmembrane</keyword>
<evidence type="ECO:0000256" key="2">
    <source>
        <dbReference type="SAM" id="Phobius"/>
    </source>
</evidence>
<reference evidence="3" key="1">
    <citation type="journal article" date="2023" name="Plant J.">
        <title>The genome of the king protea, Protea cynaroides.</title>
        <authorList>
            <person name="Chang J."/>
            <person name="Duong T.A."/>
            <person name="Schoeman C."/>
            <person name="Ma X."/>
            <person name="Roodt D."/>
            <person name="Barker N."/>
            <person name="Li Z."/>
            <person name="Van de Peer Y."/>
            <person name="Mizrachi E."/>
        </authorList>
    </citation>
    <scope>NUCLEOTIDE SEQUENCE</scope>
    <source>
        <tissue evidence="3">Young leaves</tissue>
    </source>
</reference>